<evidence type="ECO:0000313" key="2">
    <source>
        <dbReference type="EMBL" id="CAL1529979.1"/>
    </source>
</evidence>
<accession>A0AAV2H8D5</accession>
<dbReference type="GO" id="GO:0030030">
    <property type="term" value="P:cell projection organization"/>
    <property type="evidence" value="ECO:0007669"/>
    <property type="project" value="TreeGrafter"/>
</dbReference>
<name>A0AAV2H8D5_LYMST</name>
<proteinExistence type="predicted"/>
<sequence length="93" mass="10290">MEVEDESFVVETVEIIKRPGQTLGFYIREGNGFDRPDGVFISRIQMGTVAQSNGLLHVGDEIVTVNNVKVGNMSLDDVVILMSIPKKLVLTIR</sequence>
<reference evidence="2 3" key="1">
    <citation type="submission" date="2024-04" db="EMBL/GenBank/DDBJ databases">
        <authorList>
            <consortium name="Genoscope - CEA"/>
            <person name="William W."/>
        </authorList>
    </citation>
    <scope>NUCLEOTIDE SEQUENCE [LARGE SCALE GENOMIC DNA]</scope>
</reference>
<dbReference type="GO" id="GO:0005096">
    <property type="term" value="F:GTPase activator activity"/>
    <property type="evidence" value="ECO:0007669"/>
    <property type="project" value="TreeGrafter"/>
</dbReference>
<dbReference type="GO" id="GO:0097060">
    <property type="term" value="C:synaptic membrane"/>
    <property type="evidence" value="ECO:0007669"/>
    <property type="project" value="TreeGrafter"/>
</dbReference>
<evidence type="ECO:0000259" key="1">
    <source>
        <dbReference type="PROSITE" id="PS50106"/>
    </source>
</evidence>
<dbReference type="Proteomes" id="UP001497497">
    <property type="component" value="Unassembled WGS sequence"/>
</dbReference>
<dbReference type="PROSITE" id="PS50106">
    <property type="entry name" value="PDZ"/>
    <property type="match status" value="1"/>
</dbReference>
<dbReference type="PANTHER" id="PTHR46150">
    <property type="entry name" value="RHO GTPASE-ACTIVATING PROTEIN 100F"/>
    <property type="match status" value="1"/>
</dbReference>
<dbReference type="CDD" id="cd06718">
    <property type="entry name" value="PDZ_Par6-like"/>
    <property type="match status" value="1"/>
</dbReference>
<dbReference type="GO" id="GO:0046578">
    <property type="term" value="P:regulation of Ras protein signal transduction"/>
    <property type="evidence" value="ECO:0007669"/>
    <property type="project" value="TreeGrafter"/>
</dbReference>
<organism evidence="2 3">
    <name type="scientific">Lymnaea stagnalis</name>
    <name type="common">Great pond snail</name>
    <name type="synonym">Helix stagnalis</name>
    <dbReference type="NCBI Taxonomy" id="6523"/>
    <lineage>
        <taxon>Eukaryota</taxon>
        <taxon>Metazoa</taxon>
        <taxon>Spiralia</taxon>
        <taxon>Lophotrochozoa</taxon>
        <taxon>Mollusca</taxon>
        <taxon>Gastropoda</taxon>
        <taxon>Heterobranchia</taxon>
        <taxon>Euthyneura</taxon>
        <taxon>Panpulmonata</taxon>
        <taxon>Hygrophila</taxon>
        <taxon>Lymnaeoidea</taxon>
        <taxon>Lymnaeidae</taxon>
        <taxon>Lymnaea</taxon>
    </lineage>
</organism>
<dbReference type="InterPro" id="IPR001478">
    <property type="entry name" value="PDZ"/>
</dbReference>
<dbReference type="SMART" id="SM00228">
    <property type="entry name" value="PDZ"/>
    <property type="match status" value="1"/>
</dbReference>
<dbReference type="InterPro" id="IPR052118">
    <property type="entry name" value="Rho-GAP_regulator"/>
</dbReference>
<feature type="domain" description="PDZ" evidence="1">
    <location>
        <begin position="12"/>
        <end position="82"/>
    </location>
</feature>
<dbReference type="Pfam" id="PF00595">
    <property type="entry name" value="PDZ"/>
    <property type="match status" value="1"/>
</dbReference>
<dbReference type="SUPFAM" id="SSF50156">
    <property type="entry name" value="PDZ domain-like"/>
    <property type="match status" value="1"/>
</dbReference>
<dbReference type="InterPro" id="IPR036034">
    <property type="entry name" value="PDZ_sf"/>
</dbReference>
<dbReference type="EMBL" id="CAXITT010000060">
    <property type="protein sequence ID" value="CAL1529979.1"/>
    <property type="molecule type" value="Genomic_DNA"/>
</dbReference>
<dbReference type="AlphaFoldDB" id="A0AAV2H8D5"/>
<protein>
    <recommendedName>
        <fullName evidence="1">PDZ domain-containing protein</fullName>
    </recommendedName>
</protein>
<dbReference type="Gene3D" id="2.30.42.10">
    <property type="match status" value="1"/>
</dbReference>
<dbReference type="GO" id="GO:0016477">
    <property type="term" value="P:cell migration"/>
    <property type="evidence" value="ECO:0007669"/>
    <property type="project" value="TreeGrafter"/>
</dbReference>
<feature type="non-terminal residue" evidence="2">
    <location>
        <position position="93"/>
    </location>
</feature>
<dbReference type="PANTHER" id="PTHR46150:SF3">
    <property type="entry name" value="RHO GTPASE-ACTIVATING PROTEIN 100F"/>
    <property type="match status" value="1"/>
</dbReference>
<gene>
    <name evidence="2" type="ORF">GSLYS_00004112001</name>
</gene>
<keyword evidence="3" id="KW-1185">Reference proteome</keyword>
<comment type="caution">
    <text evidence="2">The sequence shown here is derived from an EMBL/GenBank/DDBJ whole genome shotgun (WGS) entry which is preliminary data.</text>
</comment>
<evidence type="ECO:0000313" key="3">
    <source>
        <dbReference type="Proteomes" id="UP001497497"/>
    </source>
</evidence>